<evidence type="ECO:0000256" key="2">
    <source>
        <dbReference type="ARBA" id="ARBA00022670"/>
    </source>
</evidence>
<feature type="active site" description="Charge relay system" evidence="5">
    <location>
        <position position="297"/>
    </location>
</feature>
<evidence type="ECO:0000256" key="6">
    <source>
        <dbReference type="RuleBase" id="RU003355"/>
    </source>
</evidence>
<protein>
    <submittedName>
        <fullName evidence="11">Subtilisin family serine protease</fullName>
    </submittedName>
</protein>
<dbReference type="InterPro" id="IPR050131">
    <property type="entry name" value="Peptidase_S8_subtilisin-like"/>
</dbReference>
<keyword evidence="9" id="KW-0732">Signal</keyword>
<comment type="similarity">
    <text evidence="1 5 6">Belongs to the peptidase S8 family.</text>
</comment>
<evidence type="ECO:0000256" key="5">
    <source>
        <dbReference type="PROSITE-ProRule" id="PRU01240"/>
    </source>
</evidence>
<feature type="domain" description="Peptidase S8/S53" evidence="10">
    <location>
        <begin position="57"/>
        <end position="345"/>
    </location>
</feature>
<accession>A0ABS4YS92</accession>
<dbReference type="InterPro" id="IPR000209">
    <property type="entry name" value="Peptidase_S8/S53_dom"/>
</dbReference>
<feature type="region of interest" description="Disordered" evidence="7">
    <location>
        <begin position="452"/>
        <end position="538"/>
    </location>
</feature>
<dbReference type="GO" id="GO:0006508">
    <property type="term" value="P:proteolysis"/>
    <property type="evidence" value="ECO:0007669"/>
    <property type="project" value="UniProtKB-KW"/>
</dbReference>
<keyword evidence="12" id="KW-1185">Reference proteome</keyword>
<proteinExistence type="inferred from homology"/>
<feature type="signal peptide" evidence="9">
    <location>
        <begin position="1"/>
        <end position="33"/>
    </location>
</feature>
<evidence type="ECO:0000256" key="1">
    <source>
        <dbReference type="ARBA" id="ARBA00011073"/>
    </source>
</evidence>
<feature type="compositionally biased region" description="Basic residues" evidence="7">
    <location>
        <begin position="528"/>
        <end position="538"/>
    </location>
</feature>
<dbReference type="PANTHER" id="PTHR43806:SF11">
    <property type="entry name" value="CEREVISIN-RELATED"/>
    <property type="match status" value="1"/>
</dbReference>
<keyword evidence="4 5" id="KW-0720">Serine protease</keyword>
<evidence type="ECO:0000256" key="7">
    <source>
        <dbReference type="SAM" id="MobiDB-lite"/>
    </source>
</evidence>
<feature type="compositionally biased region" description="Low complexity" evidence="7">
    <location>
        <begin position="481"/>
        <end position="508"/>
    </location>
</feature>
<evidence type="ECO:0000256" key="4">
    <source>
        <dbReference type="ARBA" id="ARBA00022825"/>
    </source>
</evidence>
<dbReference type="PANTHER" id="PTHR43806">
    <property type="entry name" value="PEPTIDASE S8"/>
    <property type="match status" value="1"/>
</dbReference>
<dbReference type="SUPFAM" id="SSF52743">
    <property type="entry name" value="Subtilisin-like"/>
    <property type="match status" value="1"/>
</dbReference>
<dbReference type="InterPro" id="IPR036852">
    <property type="entry name" value="Peptidase_S8/S53_dom_sf"/>
</dbReference>
<feature type="compositionally biased region" description="Gly residues" evidence="7">
    <location>
        <begin position="459"/>
        <end position="480"/>
    </location>
</feature>
<dbReference type="EMBL" id="JAGIOI010000001">
    <property type="protein sequence ID" value="MBP2411655.1"/>
    <property type="molecule type" value="Genomic_DNA"/>
</dbReference>
<feature type="region of interest" description="Disordered" evidence="7">
    <location>
        <begin position="73"/>
        <end position="153"/>
    </location>
</feature>
<feature type="chain" id="PRO_5047290723" evidence="9">
    <location>
        <begin position="34"/>
        <end position="538"/>
    </location>
</feature>
<dbReference type="Gene3D" id="3.40.50.200">
    <property type="entry name" value="Peptidase S8/S53 domain"/>
    <property type="match status" value="1"/>
</dbReference>
<name>A0ABS4YS92_9MICC</name>
<dbReference type="PROSITE" id="PS00138">
    <property type="entry name" value="SUBTILASE_SER"/>
    <property type="match status" value="1"/>
</dbReference>
<keyword evidence="8" id="KW-0812">Transmembrane</keyword>
<feature type="region of interest" description="Disordered" evidence="7">
    <location>
        <begin position="379"/>
        <end position="408"/>
    </location>
</feature>
<dbReference type="GO" id="GO:0008233">
    <property type="term" value="F:peptidase activity"/>
    <property type="evidence" value="ECO:0007669"/>
    <property type="project" value="UniProtKB-KW"/>
</dbReference>
<dbReference type="PRINTS" id="PR00723">
    <property type="entry name" value="SUBTILISIN"/>
</dbReference>
<feature type="compositionally biased region" description="Low complexity" evidence="7">
    <location>
        <begin position="119"/>
        <end position="139"/>
    </location>
</feature>
<dbReference type="PROSITE" id="PS51892">
    <property type="entry name" value="SUBTILASE"/>
    <property type="match status" value="1"/>
</dbReference>
<dbReference type="InterPro" id="IPR015500">
    <property type="entry name" value="Peptidase_S8_subtilisin-rel"/>
</dbReference>
<evidence type="ECO:0000256" key="9">
    <source>
        <dbReference type="SAM" id="SignalP"/>
    </source>
</evidence>
<gene>
    <name evidence="11" type="ORF">JOF48_000454</name>
</gene>
<feature type="active site" description="Charge relay system" evidence="5">
    <location>
        <position position="104"/>
    </location>
</feature>
<evidence type="ECO:0000256" key="8">
    <source>
        <dbReference type="SAM" id="Phobius"/>
    </source>
</evidence>
<feature type="transmembrane region" description="Helical" evidence="8">
    <location>
        <begin position="417"/>
        <end position="439"/>
    </location>
</feature>
<evidence type="ECO:0000313" key="12">
    <source>
        <dbReference type="Proteomes" id="UP000711614"/>
    </source>
</evidence>
<dbReference type="PROSITE" id="PS00136">
    <property type="entry name" value="SUBTILASE_ASP"/>
    <property type="match status" value="1"/>
</dbReference>
<keyword evidence="8" id="KW-0472">Membrane</keyword>
<evidence type="ECO:0000313" key="11">
    <source>
        <dbReference type="EMBL" id="MBP2411655.1"/>
    </source>
</evidence>
<dbReference type="InterPro" id="IPR023828">
    <property type="entry name" value="Peptidase_S8_Ser-AS"/>
</dbReference>
<evidence type="ECO:0000256" key="3">
    <source>
        <dbReference type="ARBA" id="ARBA00022801"/>
    </source>
</evidence>
<sequence>MQFAPRLRPLAAAFMSVALAAAFVVAGAGGASADDIRDRQYWLSQSGIEAAWKVSKGEGVKVAVIDSGVDKSHPDLKGAMGPGTDISGAGDADGSKGIGAEPEHGTLVATMLGGRGHKTASPTAKPSAKPKAKSSASAKATEEPEAGGPDGVIGVAPEAELLSVSVWLGSDNPSGKNIDDQIPAAVKWAVDQGAKVINMSLGSTSTAWPQSWDDAFAYAEQRDVVIVAAAGNRKSGSEQVGAPATIPGVLAVGGLDRDGSASVDSSSQGISLGVSAPAEDLIGGLPGGGYAQWSGTSGAAPIVSGVAALIRSKYPDMSAAQVINRIISTAKPAGDGVPNAIYGYGILDAEAALTADVPVVEANPLGSISDWIRVHRRGQEAPPAEGGETGNVVPQPEPTLVDQAAPSPIPAAQGSGALPATLVIGSLVLLLGVGGVGAWRILLARRRAEGAQEAATGGPSDGGPSGGGAPGGSGGSGSGTSGPATPVGAPTAAVSGTTAPTGPAGPASDQNGPATTPAPDAKQGHPGHSAKTKPGHKH</sequence>
<evidence type="ECO:0000259" key="10">
    <source>
        <dbReference type="Pfam" id="PF00082"/>
    </source>
</evidence>
<dbReference type="Pfam" id="PF00082">
    <property type="entry name" value="Peptidase_S8"/>
    <property type="match status" value="1"/>
</dbReference>
<dbReference type="InterPro" id="IPR023827">
    <property type="entry name" value="Peptidase_S8_Asp-AS"/>
</dbReference>
<comment type="caution">
    <text evidence="11">The sequence shown here is derived from an EMBL/GenBank/DDBJ whole genome shotgun (WGS) entry which is preliminary data.</text>
</comment>
<keyword evidence="8" id="KW-1133">Transmembrane helix</keyword>
<feature type="active site" description="Charge relay system" evidence="5">
    <location>
        <position position="66"/>
    </location>
</feature>
<keyword evidence="3 5" id="KW-0378">Hydrolase</keyword>
<dbReference type="Proteomes" id="UP000711614">
    <property type="component" value="Unassembled WGS sequence"/>
</dbReference>
<dbReference type="RefSeq" id="WP_245346370.1">
    <property type="nucleotide sequence ID" value="NZ_JAGIOI010000001.1"/>
</dbReference>
<reference evidence="11 12" key="1">
    <citation type="submission" date="2021-03" db="EMBL/GenBank/DDBJ databases">
        <title>Sequencing the genomes of 1000 actinobacteria strains.</title>
        <authorList>
            <person name="Klenk H.-P."/>
        </authorList>
    </citation>
    <scope>NUCLEOTIDE SEQUENCE [LARGE SCALE GENOMIC DNA]</scope>
    <source>
        <strain evidence="11 12">DSM 16005</strain>
    </source>
</reference>
<keyword evidence="2 5" id="KW-0645">Protease</keyword>
<organism evidence="11 12">
    <name type="scientific">Arthrobacter stackebrandtii</name>
    <dbReference type="NCBI Taxonomy" id="272161"/>
    <lineage>
        <taxon>Bacteria</taxon>
        <taxon>Bacillati</taxon>
        <taxon>Actinomycetota</taxon>
        <taxon>Actinomycetes</taxon>
        <taxon>Micrococcales</taxon>
        <taxon>Micrococcaceae</taxon>
        <taxon>Arthrobacter</taxon>
    </lineage>
</organism>